<accession>A0AAU7MST7</accession>
<comment type="similarity">
    <text evidence="2">Belongs to the binding-protein-dependent transport system permease family. CysTW subfamily.</text>
</comment>
<evidence type="ECO:0000256" key="6">
    <source>
        <dbReference type="ARBA" id="ARBA00022989"/>
    </source>
</evidence>
<dbReference type="GO" id="GO:0055085">
    <property type="term" value="P:transmembrane transport"/>
    <property type="evidence" value="ECO:0007669"/>
    <property type="project" value="InterPro"/>
</dbReference>
<protein>
    <submittedName>
        <fullName evidence="10">ABC transporter permease</fullName>
    </submittedName>
</protein>
<comment type="subcellular location">
    <subcellularLocation>
        <location evidence="1 8">Cell membrane</location>
        <topology evidence="1 8">Multi-pass membrane protein</topology>
    </subcellularLocation>
</comment>
<dbReference type="PANTHER" id="PTHR43848:SF2">
    <property type="entry name" value="PUTRESCINE TRANSPORT SYSTEM PERMEASE PROTEIN POTI"/>
    <property type="match status" value="1"/>
</dbReference>
<dbReference type="AlphaFoldDB" id="A0AAU7MST7"/>
<gene>
    <name evidence="10" type="ORF">ABNF92_09165</name>
</gene>
<feature type="transmembrane region" description="Helical" evidence="8">
    <location>
        <begin position="83"/>
        <end position="101"/>
    </location>
</feature>
<evidence type="ECO:0000256" key="4">
    <source>
        <dbReference type="ARBA" id="ARBA00022475"/>
    </source>
</evidence>
<evidence type="ECO:0000256" key="5">
    <source>
        <dbReference type="ARBA" id="ARBA00022692"/>
    </source>
</evidence>
<feature type="transmembrane region" description="Helical" evidence="8">
    <location>
        <begin position="12"/>
        <end position="38"/>
    </location>
</feature>
<dbReference type="InterPro" id="IPR035906">
    <property type="entry name" value="MetI-like_sf"/>
</dbReference>
<sequence length="283" mass="31097">MIRSVPRSRLFDCLYLAYLVAFFVYLALPLLVTAVFAFNDAPFPSLPWKDFTLDWYFADGSEGRTGLFHDDGLLTALWVSAKIAFWVTLVSVALGCVNAVLFERVQFRGKEFLYLLMLLPLVIPGVILGVSILVFYSGMANDMSAAWGIELDLFWPGMTLVVMGQVTFIATLSTLVIAARLRKFDPQLEEAALNLGATPLVAWFTVTLPWLLPSIFGAAAMAFLMSFENFNTTVMLTGSDTPLTVALFNRLREGSTPVLNAVALLLMVGSALLALLVMGRSSR</sequence>
<dbReference type="SUPFAM" id="SSF161098">
    <property type="entry name" value="MetI-like"/>
    <property type="match status" value="1"/>
</dbReference>
<dbReference type="RefSeq" id="WP_349343972.1">
    <property type="nucleotide sequence ID" value="NZ_CP157802.1"/>
</dbReference>
<dbReference type="InterPro" id="IPR051789">
    <property type="entry name" value="Bact_Polyamine_Transport"/>
</dbReference>
<feature type="transmembrane region" description="Helical" evidence="8">
    <location>
        <begin position="157"/>
        <end position="179"/>
    </location>
</feature>
<dbReference type="EMBL" id="CP157802">
    <property type="protein sequence ID" value="XBQ21284.1"/>
    <property type="molecule type" value="Genomic_DNA"/>
</dbReference>
<name>A0AAU7MST7_9GAMM</name>
<keyword evidence="6 8" id="KW-1133">Transmembrane helix</keyword>
<dbReference type="Gene3D" id="1.10.3720.10">
    <property type="entry name" value="MetI-like"/>
    <property type="match status" value="1"/>
</dbReference>
<proteinExistence type="inferred from homology"/>
<evidence type="ECO:0000256" key="3">
    <source>
        <dbReference type="ARBA" id="ARBA00022448"/>
    </source>
</evidence>
<dbReference type="KEGG" id="mamm:ABNF92_09165"/>
<dbReference type="InterPro" id="IPR000515">
    <property type="entry name" value="MetI-like"/>
</dbReference>
<keyword evidence="5 8" id="KW-0812">Transmembrane</keyword>
<organism evidence="10">
    <name type="scientific">Marinobacter sp. MMG032</name>
    <dbReference type="NCBI Taxonomy" id="3158548"/>
    <lineage>
        <taxon>Bacteria</taxon>
        <taxon>Pseudomonadati</taxon>
        <taxon>Pseudomonadota</taxon>
        <taxon>Gammaproteobacteria</taxon>
        <taxon>Pseudomonadales</taxon>
        <taxon>Marinobacteraceae</taxon>
        <taxon>Marinobacter</taxon>
    </lineage>
</organism>
<evidence type="ECO:0000256" key="1">
    <source>
        <dbReference type="ARBA" id="ARBA00004651"/>
    </source>
</evidence>
<dbReference type="GO" id="GO:0005886">
    <property type="term" value="C:plasma membrane"/>
    <property type="evidence" value="ECO:0007669"/>
    <property type="project" value="UniProtKB-SubCell"/>
</dbReference>
<keyword evidence="4" id="KW-1003">Cell membrane</keyword>
<evidence type="ECO:0000313" key="10">
    <source>
        <dbReference type="EMBL" id="XBQ21284.1"/>
    </source>
</evidence>
<evidence type="ECO:0000256" key="2">
    <source>
        <dbReference type="ARBA" id="ARBA00007069"/>
    </source>
</evidence>
<feature type="transmembrane region" description="Helical" evidence="8">
    <location>
        <begin position="258"/>
        <end position="278"/>
    </location>
</feature>
<evidence type="ECO:0000256" key="7">
    <source>
        <dbReference type="ARBA" id="ARBA00023136"/>
    </source>
</evidence>
<dbReference type="CDD" id="cd06261">
    <property type="entry name" value="TM_PBP2"/>
    <property type="match status" value="1"/>
</dbReference>
<dbReference type="Pfam" id="PF00528">
    <property type="entry name" value="BPD_transp_1"/>
    <property type="match status" value="1"/>
</dbReference>
<keyword evidence="7 8" id="KW-0472">Membrane</keyword>
<reference evidence="10" key="1">
    <citation type="submission" date="2024-05" db="EMBL/GenBank/DDBJ databases">
        <title>Draft Genome Sequences of Flagellimonas sp. MMG031 and Marinobacter sp. MMG032 Isolated from the dinoflagellate Symbiodinium pilosum.</title>
        <authorList>
            <person name="Shikuma N.J."/>
            <person name="Farrell M.V."/>
        </authorList>
    </citation>
    <scope>NUCLEOTIDE SEQUENCE</scope>
    <source>
        <strain evidence="10">MMG032</strain>
    </source>
</reference>
<keyword evidence="3 8" id="KW-0813">Transport</keyword>
<evidence type="ECO:0000256" key="8">
    <source>
        <dbReference type="RuleBase" id="RU363032"/>
    </source>
</evidence>
<dbReference type="PANTHER" id="PTHR43848">
    <property type="entry name" value="PUTRESCINE TRANSPORT SYSTEM PERMEASE PROTEIN POTI"/>
    <property type="match status" value="1"/>
</dbReference>
<dbReference type="PROSITE" id="PS50928">
    <property type="entry name" value="ABC_TM1"/>
    <property type="match status" value="1"/>
</dbReference>
<feature type="transmembrane region" description="Helical" evidence="8">
    <location>
        <begin position="113"/>
        <end position="137"/>
    </location>
</feature>
<evidence type="ECO:0000259" key="9">
    <source>
        <dbReference type="PROSITE" id="PS50928"/>
    </source>
</evidence>
<feature type="domain" description="ABC transmembrane type-1" evidence="9">
    <location>
        <begin position="77"/>
        <end position="277"/>
    </location>
</feature>
<feature type="transmembrane region" description="Helical" evidence="8">
    <location>
        <begin position="200"/>
        <end position="225"/>
    </location>
</feature>